<dbReference type="Pfam" id="PF02896">
    <property type="entry name" value="PEP-utilizers_C"/>
    <property type="match status" value="1"/>
</dbReference>
<comment type="similarity">
    <text evidence="6">Belongs to the PEP-utilizing enzyme family.</text>
</comment>
<feature type="domain" description="HPr" evidence="17">
    <location>
        <begin position="177"/>
        <end position="270"/>
    </location>
</feature>
<dbReference type="PROSITE" id="PS51096">
    <property type="entry name" value="PTS_EIIA_TYPE_4"/>
    <property type="match status" value="1"/>
</dbReference>
<dbReference type="CDD" id="cd00367">
    <property type="entry name" value="PTS-HPr_like"/>
    <property type="match status" value="1"/>
</dbReference>
<evidence type="ECO:0000313" key="18">
    <source>
        <dbReference type="EMBL" id="HDX32237.1"/>
    </source>
</evidence>
<dbReference type="Pfam" id="PF03610">
    <property type="entry name" value="EIIA-man"/>
    <property type="match status" value="1"/>
</dbReference>
<evidence type="ECO:0000256" key="3">
    <source>
        <dbReference type="ARBA" id="ARBA00001946"/>
    </source>
</evidence>
<dbReference type="SUPFAM" id="SSF53062">
    <property type="entry name" value="PTS system fructose IIA component-like"/>
    <property type="match status" value="1"/>
</dbReference>
<dbReference type="Pfam" id="PF00391">
    <property type="entry name" value="PEP-utilizers"/>
    <property type="match status" value="1"/>
</dbReference>
<name>A0A7C1FGK9_9CHLR</name>
<keyword evidence="7" id="KW-0813">Transport</keyword>
<dbReference type="InterPro" id="IPR012844">
    <property type="entry name" value="DhaM_N"/>
</dbReference>
<comment type="subcellular location">
    <subcellularLocation>
        <location evidence="5">Cytoplasm</location>
    </subcellularLocation>
</comment>
<dbReference type="NCBIfam" id="TIGR02364">
    <property type="entry name" value="dha_pts"/>
    <property type="match status" value="1"/>
</dbReference>
<dbReference type="Gene3D" id="3.40.50.510">
    <property type="entry name" value="Phosphotransferase system, mannose-type IIA component"/>
    <property type="match status" value="1"/>
</dbReference>
<comment type="catalytic activity">
    <reaction evidence="1">
        <text>L-histidyl-[protein] + phosphoenolpyruvate = N(pros)-phospho-L-histidyl-[protein] + pyruvate</text>
        <dbReference type="Rhea" id="RHEA:23880"/>
        <dbReference type="Rhea" id="RHEA-COMP:9745"/>
        <dbReference type="Rhea" id="RHEA-COMP:9746"/>
        <dbReference type="ChEBI" id="CHEBI:15361"/>
        <dbReference type="ChEBI" id="CHEBI:29979"/>
        <dbReference type="ChEBI" id="CHEBI:58702"/>
        <dbReference type="ChEBI" id="CHEBI:64837"/>
        <dbReference type="EC" id="2.7.3.9"/>
    </reaction>
</comment>
<keyword evidence="14" id="KW-0460">Magnesium</keyword>
<keyword evidence="12" id="KW-0479">Metal-binding</keyword>
<keyword evidence="10 18" id="KW-0808">Transferase</keyword>
<dbReference type="PANTHER" id="PTHR46244">
    <property type="entry name" value="PHOSPHOENOLPYRUVATE-PROTEIN PHOSPHOTRANSFERASE"/>
    <property type="match status" value="1"/>
</dbReference>
<dbReference type="GO" id="GO:0009401">
    <property type="term" value="P:phosphoenolpyruvate-dependent sugar phosphotransferase system"/>
    <property type="evidence" value="ECO:0007669"/>
    <property type="project" value="UniProtKB-KW"/>
</dbReference>
<dbReference type="InterPro" id="IPR004701">
    <property type="entry name" value="PTS_EIIA_man-typ"/>
</dbReference>
<dbReference type="InterPro" id="IPR040442">
    <property type="entry name" value="Pyrv_kinase-like_dom_sf"/>
</dbReference>
<dbReference type="GO" id="GO:0008965">
    <property type="term" value="F:phosphoenolpyruvate-protein phosphotransferase activity"/>
    <property type="evidence" value="ECO:0007669"/>
    <property type="project" value="UniProtKB-EC"/>
</dbReference>
<dbReference type="InterPro" id="IPR036618">
    <property type="entry name" value="PtsI_HPr-bd_sf"/>
</dbReference>
<comment type="cofactor">
    <cofactor evidence="3">
        <name>Mg(2+)</name>
        <dbReference type="ChEBI" id="CHEBI:18420"/>
    </cofactor>
</comment>
<comment type="function">
    <text evidence="4">Component of the dihydroxyacetone kinase complex, which is responsible for the phosphoenolpyruvate (PEP)-dependent phosphorylation of dihydroxyacetone. DhaM serves as the phosphoryl donor. Is phosphorylated by phosphoenolpyruvate in an EI- and HPr-dependent reaction, and a phosphorelay system on histidine residues finally leads to phosphoryl transfer to DhaL and dihydroxyacetone.</text>
</comment>
<comment type="catalytic activity">
    <reaction evidence="2">
        <text>dihydroxyacetone + phosphoenolpyruvate = dihydroxyacetone phosphate + pyruvate</text>
        <dbReference type="Rhea" id="RHEA:18381"/>
        <dbReference type="ChEBI" id="CHEBI:15361"/>
        <dbReference type="ChEBI" id="CHEBI:16016"/>
        <dbReference type="ChEBI" id="CHEBI:57642"/>
        <dbReference type="ChEBI" id="CHEBI:58702"/>
        <dbReference type="EC" id="2.7.1.121"/>
    </reaction>
</comment>
<evidence type="ECO:0000256" key="2">
    <source>
        <dbReference type="ARBA" id="ARBA00001113"/>
    </source>
</evidence>
<evidence type="ECO:0000256" key="8">
    <source>
        <dbReference type="ARBA" id="ARBA00022490"/>
    </source>
</evidence>
<dbReference type="AlphaFoldDB" id="A0A7C1FGK9"/>
<dbReference type="PROSITE" id="PS51350">
    <property type="entry name" value="PTS_HPR_DOM"/>
    <property type="match status" value="1"/>
</dbReference>
<keyword evidence="9" id="KW-0762">Sugar transport</keyword>
<dbReference type="EMBL" id="DSMG01000120">
    <property type="protein sequence ID" value="HDX32237.1"/>
    <property type="molecule type" value="Genomic_DNA"/>
</dbReference>
<evidence type="ECO:0000256" key="1">
    <source>
        <dbReference type="ARBA" id="ARBA00000683"/>
    </source>
</evidence>
<organism evidence="18">
    <name type="scientific">Caldilinea aerophila</name>
    <dbReference type="NCBI Taxonomy" id="133453"/>
    <lineage>
        <taxon>Bacteria</taxon>
        <taxon>Bacillati</taxon>
        <taxon>Chloroflexota</taxon>
        <taxon>Caldilineae</taxon>
        <taxon>Caldilineales</taxon>
        <taxon>Caldilineaceae</taxon>
        <taxon>Caldilinea</taxon>
    </lineage>
</organism>
<evidence type="ECO:0000256" key="6">
    <source>
        <dbReference type="ARBA" id="ARBA00007837"/>
    </source>
</evidence>
<dbReference type="GO" id="GO:0005737">
    <property type="term" value="C:cytoplasm"/>
    <property type="evidence" value="ECO:0007669"/>
    <property type="project" value="UniProtKB-SubCell"/>
</dbReference>
<keyword evidence="11" id="KW-0598">Phosphotransferase system</keyword>
<evidence type="ECO:0000256" key="11">
    <source>
        <dbReference type="ARBA" id="ARBA00022683"/>
    </source>
</evidence>
<dbReference type="InterPro" id="IPR006318">
    <property type="entry name" value="PTS_EI-like"/>
</dbReference>
<dbReference type="Gene3D" id="1.10.274.10">
    <property type="entry name" value="PtsI, HPr-binding domain"/>
    <property type="match status" value="1"/>
</dbReference>
<evidence type="ECO:0000256" key="5">
    <source>
        <dbReference type="ARBA" id="ARBA00004496"/>
    </source>
</evidence>
<dbReference type="GO" id="GO:0046872">
    <property type="term" value="F:metal ion binding"/>
    <property type="evidence" value="ECO:0007669"/>
    <property type="project" value="UniProtKB-KW"/>
</dbReference>
<dbReference type="GO" id="GO:0047324">
    <property type="term" value="F:phosphoenolpyruvate-glycerone phosphotransferase activity"/>
    <property type="evidence" value="ECO:0007669"/>
    <property type="project" value="UniProtKB-EC"/>
</dbReference>
<evidence type="ECO:0000256" key="9">
    <source>
        <dbReference type="ARBA" id="ARBA00022597"/>
    </source>
</evidence>
<dbReference type="InterPro" id="IPR036662">
    <property type="entry name" value="PTS_EIIA_man-typ_sf"/>
</dbReference>
<dbReference type="Gene3D" id="3.20.20.60">
    <property type="entry name" value="Phosphoenolpyruvate-binding domains"/>
    <property type="match status" value="1"/>
</dbReference>
<dbReference type="SUPFAM" id="SSF55594">
    <property type="entry name" value="HPr-like"/>
    <property type="match status" value="1"/>
</dbReference>
<proteinExistence type="inferred from homology"/>
<keyword evidence="13" id="KW-0418">Kinase</keyword>
<dbReference type="PRINTS" id="PR01736">
    <property type="entry name" value="PHPHTRNFRASE"/>
</dbReference>
<dbReference type="PANTHER" id="PTHR46244:SF6">
    <property type="entry name" value="PHOSPHOENOLPYRUVATE-PROTEIN PHOSPHOTRANSFERASE"/>
    <property type="match status" value="1"/>
</dbReference>
<evidence type="ECO:0000256" key="12">
    <source>
        <dbReference type="ARBA" id="ARBA00022723"/>
    </source>
</evidence>
<evidence type="ECO:0000256" key="10">
    <source>
        <dbReference type="ARBA" id="ARBA00022679"/>
    </source>
</evidence>
<evidence type="ECO:0000259" key="16">
    <source>
        <dbReference type="PROSITE" id="PS51096"/>
    </source>
</evidence>
<keyword evidence="18" id="KW-0670">Pyruvate</keyword>
<dbReference type="InterPro" id="IPR000121">
    <property type="entry name" value="PEP_util_C"/>
</dbReference>
<dbReference type="InterPro" id="IPR036637">
    <property type="entry name" value="Phosphohistidine_dom_sf"/>
</dbReference>
<dbReference type="EC" id="2.7.3.9" evidence="18"/>
<sequence>MTGSKDETEDETEDETLVSIVLVSHSIELSLAVKALAEQQVQGRAVIAAVGGSENPFQPFGTDPVAVAEAIDAVYSDDGVLVLMDLGSAVISGQVALDLLRPERRARVRICSGPFVEGAMAAAVQASIGMALDAVAREAEEAMQAKIAVLRPADDSSSQLLSLEVPGVGEAAGTGRRASADVLVVNPAGLHFGPAARFVQLAAQFQAEICVTNLTTGAGPALANRLNRLLALGIEKGHLIRIEASGEDAETAVDLLARQVAHDVARYGYVDSAQPGSPSPLETEENGAALLWGQPASPGMAIGSAVVLTAPHLSLDAPLDRRSTVHFNTQQEWARLEAALRSARSQLEALIARVRSTFGEEQALIFQAHLLLLEDQDFLAEIRTAIHGGASAEQATQLVVSQWAQRFRLMSGVIFQQRSVDIEDIGSRLLQALGAYEPQATELLERAIVVAETLLPSQAAMLDHQRVVGICTASGGAMAHAIILARSMGIPAVVNAGPLLLELAQPGTQLAIDGARGLIVVEPDASTQEMYAAAQLEAASARAAAWVQAQQRTRTADGIHVEVAANLGTVDDVKRALEAGAEAIGLLRTEFLFQDRQTPPDEMEQAELYSKLARIMGDRRVVVRTFDIGGDKPAPYLHLPAEANPFLGWRAIRVSLSMPEFFKAQLRALMRAAVEGNIHILLPMVSTMDEVLHVQALLATAAGELKAAGAAFRADLPVGVMIETPAAVEMADRLAGLVDFFSIGTNDLTQYTFAADRTNERVANLYDPLHPAVLRQIDRVLRAAHFQKRWVGLCGEMAADPLAIPILLGLGLDEFSMAPVSIPAAKQIIGRLTMSLARRLAQKALQMNDGDSVRNLVRKTMEGIDVA</sequence>
<dbReference type="InterPro" id="IPR050499">
    <property type="entry name" value="PEP-utilizing_PTS_enzyme"/>
</dbReference>
<reference evidence="18" key="1">
    <citation type="journal article" date="2020" name="mSystems">
        <title>Genome- and Community-Level Interaction Insights into Carbon Utilization and Element Cycling Functions of Hydrothermarchaeota in Hydrothermal Sediment.</title>
        <authorList>
            <person name="Zhou Z."/>
            <person name="Liu Y."/>
            <person name="Xu W."/>
            <person name="Pan J."/>
            <person name="Luo Z.H."/>
            <person name="Li M."/>
        </authorList>
    </citation>
    <scope>NUCLEOTIDE SEQUENCE [LARGE SCALE GENOMIC DNA]</scope>
    <source>
        <strain evidence="18">SpSt-289</strain>
    </source>
</reference>
<dbReference type="InterPro" id="IPR000032">
    <property type="entry name" value="HPr-like"/>
</dbReference>
<feature type="domain" description="PTS EIIA type-4" evidence="16">
    <location>
        <begin position="17"/>
        <end position="147"/>
    </location>
</feature>
<dbReference type="InterPro" id="IPR008731">
    <property type="entry name" value="PTS_EIN"/>
</dbReference>
<gene>
    <name evidence="18" type="primary">ptsP</name>
    <name evidence="18" type="ORF">ENQ20_12245</name>
</gene>
<dbReference type="Pfam" id="PF00381">
    <property type="entry name" value="PTS-HPr"/>
    <property type="match status" value="1"/>
</dbReference>
<dbReference type="Pfam" id="PF05524">
    <property type="entry name" value="PEP-utilisers_N"/>
    <property type="match status" value="1"/>
</dbReference>
<comment type="caution">
    <text evidence="18">The sequence shown here is derived from an EMBL/GenBank/DDBJ whole genome shotgun (WGS) entry which is preliminary data.</text>
</comment>
<evidence type="ECO:0000259" key="17">
    <source>
        <dbReference type="PROSITE" id="PS51350"/>
    </source>
</evidence>
<keyword evidence="8" id="KW-0963">Cytoplasm</keyword>
<dbReference type="PROSITE" id="PS00742">
    <property type="entry name" value="PEP_ENZYMES_2"/>
    <property type="match status" value="1"/>
</dbReference>
<evidence type="ECO:0000256" key="14">
    <source>
        <dbReference type="ARBA" id="ARBA00022842"/>
    </source>
</evidence>
<dbReference type="InterPro" id="IPR008279">
    <property type="entry name" value="PEP-util_enz_mobile_dom"/>
</dbReference>
<dbReference type="Gene3D" id="3.50.30.10">
    <property type="entry name" value="Phosphohistidine domain"/>
    <property type="match status" value="1"/>
</dbReference>
<evidence type="ECO:0000256" key="4">
    <source>
        <dbReference type="ARBA" id="ARBA00002788"/>
    </source>
</evidence>
<dbReference type="Gene3D" id="3.30.1340.10">
    <property type="entry name" value="HPr-like"/>
    <property type="match status" value="1"/>
</dbReference>
<dbReference type="GO" id="GO:0016020">
    <property type="term" value="C:membrane"/>
    <property type="evidence" value="ECO:0007669"/>
    <property type="project" value="InterPro"/>
</dbReference>
<dbReference type="InterPro" id="IPR023151">
    <property type="entry name" value="PEP_util_CS"/>
</dbReference>
<dbReference type="InterPro" id="IPR035895">
    <property type="entry name" value="HPr-like_sf"/>
</dbReference>
<comment type="subunit">
    <text evidence="15">Homodimer. The dihydroxyacetone kinase complex is composed of a homodimer of DhaM, a homodimer of DhaK and the subunit DhaL.</text>
</comment>
<evidence type="ECO:0000256" key="7">
    <source>
        <dbReference type="ARBA" id="ARBA00022448"/>
    </source>
</evidence>
<dbReference type="SUPFAM" id="SSF52009">
    <property type="entry name" value="Phosphohistidine domain"/>
    <property type="match status" value="1"/>
</dbReference>
<accession>A0A7C1FGK9</accession>
<dbReference type="SUPFAM" id="SSF51621">
    <property type="entry name" value="Phosphoenolpyruvate/pyruvate domain"/>
    <property type="match status" value="1"/>
</dbReference>
<evidence type="ECO:0000256" key="13">
    <source>
        <dbReference type="ARBA" id="ARBA00022777"/>
    </source>
</evidence>
<evidence type="ECO:0000256" key="15">
    <source>
        <dbReference type="ARBA" id="ARBA00046577"/>
    </source>
</evidence>
<dbReference type="InterPro" id="IPR015813">
    <property type="entry name" value="Pyrv/PenolPyrv_kinase-like_dom"/>
</dbReference>
<dbReference type="NCBIfam" id="TIGR01417">
    <property type="entry name" value="PTS_I_fam"/>
    <property type="match status" value="1"/>
</dbReference>
<dbReference type="PRINTS" id="PR00107">
    <property type="entry name" value="PHOSPHOCPHPR"/>
</dbReference>
<dbReference type="SUPFAM" id="SSF47831">
    <property type="entry name" value="Enzyme I of the PEP:sugar phosphotransferase system HPr-binding (sub)domain"/>
    <property type="match status" value="1"/>
</dbReference>
<protein>
    <submittedName>
        <fullName evidence="18">Phosphoenolpyruvate--protein phosphotransferase</fullName>
        <ecNumber evidence="18">2.7.3.9</ecNumber>
    </submittedName>
</protein>